<keyword evidence="3" id="KW-1185">Reference proteome</keyword>
<dbReference type="AlphaFoldDB" id="A0A067PV90"/>
<organism evidence="2 3">
    <name type="scientific">Jaapia argillacea MUCL 33604</name>
    <dbReference type="NCBI Taxonomy" id="933084"/>
    <lineage>
        <taxon>Eukaryota</taxon>
        <taxon>Fungi</taxon>
        <taxon>Dikarya</taxon>
        <taxon>Basidiomycota</taxon>
        <taxon>Agaricomycotina</taxon>
        <taxon>Agaricomycetes</taxon>
        <taxon>Agaricomycetidae</taxon>
        <taxon>Jaapiales</taxon>
        <taxon>Jaapiaceae</taxon>
        <taxon>Jaapia</taxon>
    </lineage>
</organism>
<name>A0A067PV90_9AGAM</name>
<protein>
    <submittedName>
        <fullName evidence="2">Uncharacterized protein</fullName>
    </submittedName>
</protein>
<dbReference type="EMBL" id="KL197717">
    <property type="protein sequence ID" value="KDQ58639.1"/>
    <property type="molecule type" value="Genomic_DNA"/>
</dbReference>
<accession>A0A067PV90</accession>
<sequence>MNPNHPPPPFAVTTPQCQYNPDVLDVPRSPSLEALEMDAFGFFVAGLPPFPAEMGTELDALVAAILQAPAPAPPLTRVNSEDSTPVPRKRGRPPKSKPTAPSTPSSTPVASADPVRSFTLFLDLLPPSKKVKTHQRKTKVIQDPATRIGPETNAHVQCLDFVSTAWRLTTPKNAPSFPLKDENGFQFLLTRAFLKANTVIIVEMGVAKVMPLNVQVSAASGSGLVASVDEDQLSSDEEEKNTIHKRAKLDDNLDVIVAQLTAKYPPGLCRLHLKLACFYHAPMKLHFELTLIRLKVWANAIRNDDNDPLQITLETIPITSWHFHSDQAIKKVMPEDHPQQYNPALGPYGVYPHYPMPPYPSAMHIPPQGWSHPYPPGAPFPTTPVRRANPDRDDDPIPSSSPGGPFITLADFCEECNFGDNI</sequence>
<gene>
    <name evidence="2" type="ORF">JAAARDRAFT_193181</name>
</gene>
<dbReference type="OrthoDB" id="3056089at2759"/>
<proteinExistence type="predicted"/>
<dbReference type="HOGENOM" id="CLU_650628_0_0_1"/>
<feature type="region of interest" description="Disordered" evidence="1">
    <location>
        <begin position="374"/>
        <end position="405"/>
    </location>
</feature>
<dbReference type="Proteomes" id="UP000027265">
    <property type="component" value="Unassembled WGS sequence"/>
</dbReference>
<dbReference type="InParanoid" id="A0A067PV90"/>
<reference evidence="3" key="1">
    <citation type="journal article" date="2014" name="Proc. Natl. Acad. Sci. U.S.A.">
        <title>Extensive sampling of basidiomycete genomes demonstrates inadequacy of the white-rot/brown-rot paradigm for wood decay fungi.</title>
        <authorList>
            <person name="Riley R."/>
            <person name="Salamov A.A."/>
            <person name="Brown D.W."/>
            <person name="Nagy L.G."/>
            <person name="Floudas D."/>
            <person name="Held B.W."/>
            <person name="Levasseur A."/>
            <person name="Lombard V."/>
            <person name="Morin E."/>
            <person name="Otillar R."/>
            <person name="Lindquist E.A."/>
            <person name="Sun H."/>
            <person name="LaButti K.M."/>
            <person name="Schmutz J."/>
            <person name="Jabbour D."/>
            <person name="Luo H."/>
            <person name="Baker S.E."/>
            <person name="Pisabarro A.G."/>
            <person name="Walton J.D."/>
            <person name="Blanchette R.A."/>
            <person name="Henrissat B."/>
            <person name="Martin F."/>
            <person name="Cullen D."/>
            <person name="Hibbett D.S."/>
            <person name="Grigoriev I.V."/>
        </authorList>
    </citation>
    <scope>NUCLEOTIDE SEQUENCE [LARGE SCALE GENOMIC DNA]</scope>
    <source>
        <strain evidence="3">MUCL 33604</strain>
    </source>
</reference>
<evidence type="ECO:0000256" key="1">
    <source>
        <dbReference type="SAM" id="MobiDB-lite"/>
    </source>
</evidence>
<feature type="region of interest" description="Disordered" evidence="1">
    <location>
        <begin position="72"/>
        <end position="111"/>
    </location>
</feature>
<feature type="compositionally biased region" description="Low complexity" evidence="1">
    <location>
        <begin position="97"/>
        <end position="111"/>
    </location>
</feature>
<evidence type="ECO:0000313" key="2">
    <source>
        <dbReference type="EMBL" id="KDQ58639.1"/>
    </source>
</evidence>
<evidence type="ECO:0000313" key="3">
    <source>
        <dbReference type="Proteomes" id="UP000027265"/>
    </source>
</evidence>